<dbReference type="PANTHER" id="PTHR23280">
    <property type="entry name" value="4.1 G PROTEIN"/>
    <property type="match status" value="1"/>
</dbReference>
<dbReference type="CDD" id="cd13184">
    <property type="entry name" value="FERM_C_4_1_family"/>
    <property type="match status" value="1"/>
</dbReference>
<dbReference type="InterPro" id="IPR008379">
    <property type="entry name" value="Band_4.1_C"/>
</dbReference>
<dbReference type="Gene3D" id="3.10.20.90">
    <property type="entry name" value="Phosphatidylinositol 3-kinase Catalytic Subunit, Chain A, domain 1"/>
    <property type="match status" value="1"/>
</dbReference>
<dbReference type="PANTHER" id="PTHR23280:SF20">
    <property type="entry name" value="BAND 4.1-LIKE PROTEIN 3"/>
    <property type="match status" value="1"/>
</dbReference>
<reference evidence="8" key="2">
    <citation type="submission" date="2025-08" db="UniProtKB">
        <authorList>
            <consortium name="Ensembl"/>
        </authorList>
    </citation>
    <scope>IDENTIFICATION</scope>
</reference>
<dbReference type="PROSITE" id="PS00661">
    <property type="entry name" value="FERM_2"/>
    <property type="match status" value="1"/>
</dbReference>
<dbReference type="InterPro" id="IPR019747">
    <property type="entry name" value="FERM_CS"/>
</dbReference>
<dbReference type="GO" id="GO:0005198">
    <property type="term" value="F:structural molecule activity"/>
    <property type="evidence" value="ECO:0007669"/>
    <property type="project" value="InterPro"/>
</dbReference>
<evidence type="ECO:0000256" key="6">
    <source>
        <dbReference type="SAM" id="MobiDB-lite"/>
    </source>
</evidence>
<gene>
    <name evidence="8" type="primary">epb41l3a</name>
</gene>
<keyword evidence="3" id="KW-0597">Phosphoprotein</keyword>
<dbReference type="PIRSF" id="PIRSF002304">
    <property type="entry name" value="Membrane_skeletal_4_1"/>
    <property type="match status" value="1"/>
</dbReference>
<keyword evidence="4" id="KW-0009">Actin-binding</keyword>
<dbReference type="Gene3D" id="1.20.80.10">
    <property type="match status" value="1"/>
</dbReference>
<dbReference type="SMART" id="SM01195">
    <property type="entry name" value="FA"/>
    <property type="match status" value="1"/>
</dbReference>
<dbReference type="Pfam" id="PF00373">
    <property type="entry name" value="FERM_M"/>
    <property type="match status" value="1"/>
</dbReference>
<protein>
    <recommendedName>
        <fullName evidence="7">FERM domain-containing protein</fullName>
    </recommendedName>
</protein>
<dbReference type="Pfam" id="PF04382">
    <property type="entry name" value="SAB"/>
    <property type="match status" value="1"/>
</dbReference>
<dbReference type="Proteomes" id="UP000694580">
    <property type="component" value="Chromosome 2"/>
</dbReference>
<dbReference type="PROSITE" id="PS00660">
    <property type="entry name" value="FERM_1"/>
    <property type="match status" value="1"/>
</dbReference>
<dbReference type="Pfam" id="PF05902">
    <property type="entry name" value="4_1_CTD"/>
    <property type="match status" value="1"/>
</dbReference>
<dbReference type="GO" id="GO:0005856">
    <property type="term" value="C:cytoskeleton"/>
    <property type="evidence" value="ECO:0007669"/>
    <property type="project" value="UniProtKB-SubCell"/>
</dbReference>
<dbReference type="Pfam" id="PF09380">
    <property type="entry name" value="FERM_C"/>
    <property type="match status" value="1"/>
</dbReference>
<dbReference type="SUPFAM" id="SSF47031">
    <property type="entry name" value="Second domain of FERM"/>
    <property type="match status" value="1"/>
</dbReference>
<dbReference type="AlphaFoldDB" id="A0AAY4A3G2"/>
<dbReference type="InterPro" id="IPR014847">
    <property type="entry name" value="FA"/>
</dbReference>
<dbReference type="GO" id="GO:0030866">
    <property type="term" value="P:cortical actin cytoskeleton organization"/>
    <property type="evidence" value="ECO:0007669"/>
    <property type="project" value="InterPro"/>
</dbReference>
<dbReference type="Pfam" id="PF08736">
    <property type="entry name" value="FA"/>
    <property type="match status" value="1"/>
</dbReference>
<feature type="domain" description="FERM" evidence="7">
    <location>
        <begin position="1"/>
        <end position="278"/>
    </location>
</feature>
<dbReference type="GO" id="GO:0005886">
    <property type="term" value="C:plasma membrane"/>
    <property type="evidence" value="ECO:0007669"/>
    <property type="project" value="TreeGrafter"/>
</dbReference>
<name>A0AAY4A3G2_9TELE</name>
<keyword evidence="9" id="KW-1185">Reference proteome</keyword>
<dbReference type="Ensembl" id="ENSDCDT00010002559.1">
    <property type="protein sequence ID" value="ENSDCDP00010002460.1"/>
    <property type="gene ID" value="ENSDCDG00010000566.1"/>
</dbReference>
<dbReference type="SUPFAM" id="SSF50729">
    <property type="entry name" value="PH domain-like"/>
    <property type="match status" value="1"/>
</dbReference>
<dbReference type="Gene3D" id="2.30.29.30">
    <property type="entry name" value="Pleckstrin-homology domain (PH domain)/Phosphotyrosine-binding domain (PTB)"/>
    <property type="match status" value="1"/>
</dbReference>
<dbReference type="InterPro" id="IPR018979">
    <property type="entry name" value="FERM_N"/>
</dbReference>
<evidence type="ECO:0000313" key="8">
    <source>
        <dbReference type="Ensembl" id="ENSDCDP00010002460.1"/>
    </source>
</evidence>
<dbReference type="InterPro" id="IPR000798">
    <property type="entry name" value="Ez/rad/moesin-like"/>
</dbReference>
<dbReference type="SMART" id="SM01196">
    <property type="entry name" value="FERM_C"/>
    <property type="match status" value="1"/>
</dbReference>
<dbReference type="InterPro" id="IPR035963">
    <property type="entry name" value="FERM_2"/>
</dbReference>
<evidence type="ECO:0000256" key="2">
    <source>
        <dbReference type="ARBA" id="ARBA00022490"/>
    </source>
</evidence>
<dbReference type="Pfam" id="PF09379">
    <property type="entry name" value="FERM_N"/>
    <property type="match status" value="1"/>
</dbReference>
<dbReference type="InterPro" id="IPR014352">
    <property type="entry name" value="FERM/acyl-CoA-bd_prot_sf"/>
</dbReference>
<sequence length="621" mass="70732">MACQAALESSYCWTGGMRGHVLFEKVCEHLNLLEKDYFGITFRDIENQKNWLDPSKEMKKQIRGVAWHFSFNVKFYPPDPAQLSEDITRYYLCLQLRDDVVSGRLPCSFATHTLLASYTVQSELGDYDLDEYGTDYVSEFRFAPNQTKEMEEKVIDLHKNYKGMTPAEAELHFLENVKKLSMYGVDLHHAKDSEGVEIMLGVCSSGLLIYRDRLRINRFAWPKVLKISYKRNNFYIKIRPGEFEQFESTIGFKLPNHRAAKRLWKVCVEHHTFFRLVSPETPPKKFLTLGSKFRYSGRTQAQTRRASSQIVRPAPFFERSTSKRYTMSRSLDGEMGTALYGTAKGIAMSDLITTVTPEKKAEEKKAEEGVEEEEETTKVTEVSQASPVSPIRQDTRVRVSVPCTLSFQHFICERVTPVLLTHQELENMPDDLIKHQTNISELKRTFLEQGAEKSGLTEWEKRLSSSPLRSPRLDEAPMIEPLVPEEVSQCLNTFVLLAEDTEKPMVQEVPVIHTEMKTTTFESLQGDMDSDADPGILMSAQTITSETTSTTTTTHITKTVRGGISETRIEKRIVISGDADIDHDEALAQAIKEAKEQHPDMSVTKVVVHKETEITPVEGEE</sequence>
<dbReference type="InterPro" id="IPR018980">
    <property type="entry name" value="FERM_PH-like_C"/>
</dbReference>
<accession>A0AAY4A3G2</accession>
<evidence type="ECO:0000259" key="7">
    <source>
        <dbReference type="PROSITE" id="PS50057"/>
    </source>
</evidence>
<evidence type="ECO:0000256" key="1">
    <source>
        <dbReference type="ARBA" id="ARBA00004245"/>
    </source>
</evidence>
<dbReference type="SUPFAM" id="SSF54236">
    <property type="entry name" value="Ubiquitin-like"/>
    <property type="match status" value="1"/>
</dbReference>
<dbReference type="InterPro" id="IPR029071">
    <property type="entry name" value="Ubiquitin-like_domsf"/>
</dbReference>
<dbReference type="InterPro" id="IPR000299">
    <property type="entry name" value="FERM_domain"/>
</dbReference>
<dbReference type="PROSITE" id="PS50057">
    <property type="entry name" value="FERM_3"/>
    <property type="match status" value="1"/>
</dbReference>
<dbReference type="GeneTree" id="ENSGT00940000157047"/>
<evidence type="ECO:0000256" key="4">
    <source>
        <dbReference type="ARBA" id="ARBA00023203"/>
    </source>
</evidence>
<dbReference type="CDD" id="cd14473">
    <property type="entry name" value="FERM_B-lobe"/>
    <property type="match status" value="1"/>
</dbReference>
<comment type="subcellular location">
    <subcellularLocation>
        <location evidence="1">Cytoplasm</location>
        <location evidence="1">Cytoskeleton</location>
    </subcellularLocation>
</comment>
<evidence type="ECO:0000256" key="3">
    <source>
        <dbReference type="ARBA" id="ARBA00022553"/>
    </source>
</evidence>
<dbReference type="GO" id="GO:0031032">
    <property type="term" value="P:actomyosin structure organization"/>
    <property type="evidence" value="ECO:0007669"/>
    <property type="project" value="TreeGrafter"/>
</dbReference>
<evidence type="ECO:0000313" key="9">
    <source>
        <dbReference type="Proteomes" id="UP000694580"/>
    </source>
</evidence>
<reference evidence="8" key="3">
    <citation type="submission" date="2025-09" db="UniProtKB">
        <authorList>
            <consortium name="Ensembl"/>
        </authorList>
    </citation>
    <scope>IDENTIFICATION</scope>
</reference>
<proteinExistence type="predicted"/>
<dbReference type="InterPro" id="IPR007477">
    <property type="entry name" value="SAB_dom"/>
</dbReference>
<dbReference type="InterPro" id="IPR019749">
    <property type="entry name" value="Band_41_domain"/>
</dbReference>
<dbReference type="PRINTS" id="PR00935">
    <property type="entry name" value="BAND41"/>
</dbReference>
<reference evidence="8 9" key="1">
    <citation type="submission" date="2020-06" db="EMBL/GenBank/DDBJ databases">
        <authorList>
            <consortium name="Wellcome Sanger Institute Data Sharing"/>
        </authorList>
    </citation>
    <scope>NUCLEOTIDE SEQUENCE [LARGE SCALE GENOMIC DNA]</scope>
</reference>
<dbReference type="PRINTS" id="PR00661">
    <property type="entry name" value="ERMFAMILY"/>
</dbReference>
<keyword evidence="5" id="KW-0206">Cytoskeleton</keyword>
<feature type="compositionally biased region" description="Basic and acidic residues" evidence="6">
    <location>
        <begin position="358"/>
        <end position="368"/>
    </location>
</feature>
<dbReference type="InterPro" id="IPR019748">
    <property type="entry name" value="FERM_central"/>
</dbReference>
<dbReference type="InterPro" id="IPR011993">
    <property type="entry name" value="PH-like_dom_sf"/>
</dbReference>
<organism evidence="8 9">
    <name type="scientific">Denticeps clupeoides</name>
    <name type="common">denticle herring</name>
    <dbReference type="NCBI Taxonomy" id="299321"/>
    <lineage>
        <taxon>Eukaryota</taxon>
        <taxon>Metazoa</taxon>
        <taxon>Chordata</taxon>
        <taxon>Craniata</taxon>
        <taxon>Vertebrata</taxon>
        <taxon>Euteleostomi</taxon>
        <taxon>Actinopterygii</taxon>
        <taxon>Neopterygii</taxon>
        <taxon>Teleostei</taxon>
        <taxon>Clupei</taxon>
        <taxon>Clupeiformes</taxon>
        <taxon>Denticipitoidei</taxon>
        <taxon>Denticipitidae</taxon>
        <taxon>Denticeps</taxon>
    </lineage>
</organism>
<keyword evidence="2" id="KW-0963">Cytoplasm</keyword>
<dbReference type="GO" id="GO:0003779">
    <property type="term" value="F:actin binding"/>
    <property type="evidence" value="ECO:0007669"/>
    <property type="project" value="UniProtKB-KW"/>
</dbReference>
<evidence type="ECO:0000256" key="5">
    <source>
        <dbReference type="ARBA" id="ARBA00023212"/>
    </source>
</evidence>
<dbReference type="SMART" id="SM00295">
    <property type="entry name" value="B41"/>
    <property type="match status" value="1"/>
</dbReference>
<feature type="region of interest" description="Disordered" evidence="6">
    <location>
        <begin position="358"/>
        <end position="387"/>
    </location>
</feature>